<dbReference type="AlphaFoldDB" id="A0A371FUQ5"/>
<dbReference type="OrthoDB" id="687739at2759"/>
<dbReference type="EMBL" id="QJKJ01007760">
    <property type="protein sequence ID" value="RDX82038.1"/>
    <property type="molecule type" value="Genomic_DNA"/>
</dbReference>
<keyword evidence="6" id="KW-1185">Reference proteome</keyword>
<evidence type="ECO:0000256" key="2">
    <source>
        <dbReference type="SAM" id="Coils"/>
    </source>
</evidence>
<keyword evidence="4" id="KW-0472">Membrane</keyword>
<keyword evidence="4" id="KW-1133">Transmembrane helix</keyword>
<dbReference type="GO" id="GO:0072699">
    <property type="term" value="P:protein localization to cortical microtubule cytoskeleton"/>
    <property type="evidence" value="ECO:0007669"/>
    <property type="project" value="TreeGrafter"/>
</dbReference>
<evidence type="ECO:0000313" key="6">
    <source>
        <dbReference type="Proteomes" id="UP000257109"/>
    </source>
</evidence>
<keyword evidence="1 2" id="KW-0175">Coiled coil</keyword>
<sequence length="491" mass="56952">MEEGMEVNNQKLTLDERMIINNTILNLQNILKDNFINFPIEAKQLKLLSFFWMGLKAENLKPVILKAGVPLAASLAGLIYAWIVAKKSLSTKLSSLPENECDSPKIIGTKHEESFDNFSSIEDEESSTPMNSSVLSGSLVIHDTNPCLEQEIISLRSQVEGLQMRELALCLQFELYGEMKEQESLLREVKNMLSLENDRVEFLNKEISSIEIETMRLESFVVQYMRVMEQLEYWKSKNRMLQRRVQKLLRDSKAKSRLIKGQDLKIKEKEAEILRNHDALQTRVFVINKLEDEIGELHRILDQLEGEKNEVVKKLETAEACVSRLSKEKMHRKPLKYYLEVESDVSKEDYNKVLNELEEVKKERASEVEELVQLRRINACLRQEMMRHYGQQQEHDGDHLEVEFEGSLGVMQYDSEHELHHSLLEHQNGSAHHDDHASSKRRKLLKRLKRWVEGSEKVRVKPEIKGIDRHSVSYGSKKPQVPANSRFCSSA</sequence>
<dbReference type="STRING" id="157652.A0A371FUQ5"/>
<accession>A0A371FUQ5</accession>
<dbReference type="PANTHER" id="PTHR31342">
    <property type="entry name" value="PROTEIN CHUP1, CHLOROPLASTIC"/>
    <property type="match status" value="1"/>
</dbReference>
<comment type="caution">
    <text evidence="5">The sequence shown here is derived from an EMBL/GenBank/DDBJ whole genome shotgun (WGS) entry which is preliminary data.</text>
</comment>
<feature type="coiled-coil region" evidence="2">
    <location>
        <begin position="287"/>
        <end position="377"/>
    </location>
</feature>
<feature type="coiled-coil region" evidence="2">
    <location>
        <begin position="186"/>
        <end position="213"/>
    </location>
</feature>
<protein>
    <submittedName>
        <fullName evidence="5">Protein CHUP1, chloroplastic</fullName>
    </submittedName>
</protein>
<evidence type="ECO:0000256" key="3">
    <source>
        <dbReference type="SAM" id="MobiDB-lite"/>
    </source>
</evidence>
<evidence type="ECO:0000313" key="5">
    <source>
        <dbReference type="EMBL" id="RDX82038.1"/>
    </source>
</evidence>
<evidence type="ECO:0000256" key="1">
    <source>
        <dbReference type="ARBA" id="ARBA00023054"/>
    </source>
</evidence>
<feature type="compositionally biased region" description="Polar residues" evidence="3">
    <location>
        <begin position="482"/>
        <end position="491"/>
    </location>
</feature>
<dbReference type="PANTHER" id="PTHR31342:SF10">
    <property type="entry name" value="CHUP1-LIKE PROTEIN"/>
    <property type="match status" value="1"/>
</dbReference>
<evidence type="ECO:0000256" key="4">
    <source>
        <dbReference type="SAM" id="Phobius"/>
    </source>
</evidence>
<dbReference type="Proteomes" id="UP000257109">
    <property type="component" value="Unassembled WGS sequence"/>
</dbReference>
<dbReference type="GO" id="GO:0055028">
    <property type="term" value="C:cortical microtubule"/>
    <property type="evidence" value="ECO:0007669"/>
    <property type="project" value="TreeGrafter"/>
</dbReference>
<proteinExistence type="predicted"/>
<gene>
    <name evidence="5" type="primary">CHUP1</name>
    <name evidence="5" type="ORF">CR513_37219</name>
</gene>
<feature type="transmembrane region" description="Helical" evidence="4">
    <location>
        <begin position="63"/>
        <end position="85"/>
    </location>
</feature>
<feature type="non-terminal residue" evidence="5">
    <location>
        <position position="1"/>
    </location>
</feature>
<dbReference type="InterPro" id="IPR040265">
    <property type="entry name" value="CHUP1/IPGA1-like"/>
</dbReference>
<feature type="region of interest" description="Disordered" evidence="3">
    <location>
        <begin position="465"/>
        <end position="491"/>
    </location>
</feature>
<name>A0A371FUQ5_MUCPR</name>
<reference evidence="5" key="1">
    <citation type="submission" date="2018-05" db="EMBL/GenBank/DDBJ databases">
        <title>Draft genome of Mucuna pruriens seed.</title>
        <authorList>
            <person name="Nnadi N.E."/>
            <person name="Vos R."/>
            <person name="Hasami M.H."/>
            <person name="Devisetty U.K."/>
            <person name="Aguiy J.C."/>
        </authorList>
    </citation>
    <scope>NUCLEOTIDE SEQUENCE [LARGE SCALE GENOMIC DNA]</scope>
    <source>
        <strain evidence="5">JCA_2017</strain>
    </source>
</reference>
<keyword evidence="4" id="KW-0812">Transmembrane</keyword>
<organism evidence="5 6">
    <name type="scientific">Mucuna pruriens</name>
    <name type="common">Velvet bean</name>
    <name type="synonym">Dolichos pruriens</name>
    <dbReference type="NCBI Taxonomy" id="157652"/>
    <lineage>
        <taxon>Eukaryota</taxon>
        <taxon>Viridiplantae</taxon>
        <taxon>Streptophyta</taxon>
        <taxon>Embryophyta</taxon>
        <taxon>Tracheophyta</taxon>
        <taxon>Spermatophyta</taxon>
        <taxon>Magnoliopsida</taxon>
        <taxon>eudicotyledons</taxon>
        <taxon>Gunneridae</taxon>
        <taxon>Pentapetalae</taxon>
        <taxon>rosids</taxon>
        <taxon>fabids</taxon>
        <taxon>Fabales</taxon>
        <taxon>Fabaceae</taxon>
        <taxon>Papilionoideae</taxon>
        <taxon>50 kb inversion clade</taxon>
        <taxon>NPAAA clade</taxon>
        <taxon>indigoferoid/millettioid clade</taxon>
        <taxon>Phaseoleae</taxon>
        <taxon>Mucuna</taxon>
    </lineage>
</organism>